<dbReference type="Pfam" id="PF13185">
    <property type="entry name" value="GAF_2"/>
    <property type="match status" value="1"/>
</dbReference>
<keyword evidence="5" id="KW-0547">Nucleotide-binding</keyword>
<dbReference type="InterPro" id="IPR003594">
    <property type="entry name" value="HATPase_dom"/>
</dbReference>
<keyword evidence="12" id="KW-1185">Reference proteome</keyword>
<comment type="caution">
    <text evidence="11">The sequence shown here is derived from an EMBL/GenBank/DDBJ whole genome shotgun (WGS) entry which is preliminary data.</text>
</comment>
<keyword evidence="6" id="KW-0418">Kinase</keyword>
<dbReference type="GO" id="GO:0016020">
    <property type="term" value="C:membrane"/>
    <property type="evidence" value="ECO:0007669"/>
    <property type="project" value="InterPro"/>
</dbReference>
<dbReference type="Gene3D" id="3.30.565.10">
    <property type="entry name" value="Histidine kinase-like ATPase, C-terminal domain"/>
    <property type="match status" value="1"/>
</dbReference>
<dbReference type="Gene3D" id="3.30.450.20">
    <property type="entry name" value="PAS domain"/>
    <property type="match status" value="1"/>
</dbReference>
<dbReference type="PANTHER" id="PTHR24421:SF10">
    <property type="entry name" value="NITRATE_NITRITE SENSOR PROTEIN NARQ"/>
    <property type="match status" value="1"/>
</dbReference>
<evidence type="ECO:0000313" key="11">
    <source>
        <dbReference type="EMBL" id="TQJ07964.1"/>
    </source>
</evidence>
<organism evidence="11 12">
    <name type="scientific">Lapillicoccus jejuensis</name>
    <dbReference type="NCBI Taxonomy" id="402171"/>
    <lineage>
        <taxon>Bacteria</taxon>
        <taxon>Bacillati</taxon>
        <taxon>Actinomycetota</taxon>
        <taxon>Actinomycetes</taxon>
        <taxon>Micrococcales</taxon>
        <taxon>Intrasporangiaceae</taxon>
        <taxon>Lapillicoccus</taxon>
    </lineage>
</organism>
<dbReference type="Proteomes" id="UP000317893">
    <property type="component" value="Unassembled WGS sequence"/>
</dbReference>
<dbReference type="Pfam" id="PF02518">
    <property type="entry name" value="HATPase_c"/>
    <property type="match status" value="1"/>
</dbReference>
<dbReference type="SMART" id="SM00091">
    <property type="entry name" value="PAS"/>
    <property type="match status" value="1"/>
</dbReference>
<dbReference type="InterPro" id="IPR036890">
    <property type="entry name" value="HATPase_C_sf"/>
</dbReference>
<dbReference type="Gene3D" id="1.20.5.1930">
    <property type="match status" value="1"/>
</dbReference>
<sequence length="576" mass="62201">MRHRRSYGDPVDLTPRPGTTSSATPAAVEPPPDEPPGDGAHLDAVMRALVDVSPVAVVAVDGTGTVVFANPQAQALSGWGEDLLGLPVEVLVPDDRVERHRMLRDDYLEAPEFREFHHGAGLWWKRRDGGLVPVDISLTPVELAPGRSWTFAAATDVTERVRAQEQVLDLTRSYRMLAEVNQAILRSDGLGEVLQATCRVAVEEGGFLAAWLGRARPDGDTVVVDAIAGPARDLVGPVGTLVALGDRRLSGVTAAALRTGHSRAWAQVSGPAHEPLPTPVADLGVVDAVALPVREVDGELVVLTLYDGRADVFVPSLVRMLEQVAFNLALAVERFEDKARVERLAAHRRDLSARLLSAQEDERRRLAAELHDDPIQTLAATELRISMLRSRMTPGRESRPGDPAEPEKVLGMVDTVRDGIRAAITSLRDVLTGLEPPSLATSWEEAVCTTAGQVLETSMTRWSVVASPDGAALRRWDGARGAQALRIVQEALVNVRDHADAAQVEVRTHPVDGGVEVTVTDDGVGLPEEGVHPRRGHRGVQTMQDRAETMGGWCRLERVRTGGTRVRFFLPAVESG</sequence>
<keyword evidence="3" id="KW-0597">Phosphoprotein</keyword>
<dbReference type="EC" id="2.7.13.3" evidence="2"/>
<dbReference type="SUPFAM" id="SSF55781">
    <property type="entry name" value="GAF domain-like"/>
    <property type="match status" value="1"/>
</dbReference>
<protein>
    <recommendedName>
        <fullName evidence="2">histidine kinase</fullName>
        <ecNumber evidence="2">2.7.13.3</ecNumber>
    </recommendedName>
</protein>
<dbReference type="PROSITE" id="PS50112">
    <property type="entry name" value="PAS"/>
    <property type="match status" value="1"/>
</dbReference>
<comment type="catalytic activity">
    <reaction evidence="1">
        <text>ATP + protein L-histidine = ADP + protein N-phospho-L-histidine.</text>
        <dbReference type="EC" id="2.7.13.3"/>
    </reaction>
</comment>
<evidence type="ECO:0000256" key="5">
    <source>
        <dbReference type="ARBA" id="ARBA00022741"/>
    </source>
</evidence>
<evidence type="ECO:0000256" key="8">
    <source>
        <dbReference type="ARBA" id="ARBA00023012"/>
    </source>
</evidence>
<evidence type="ECO:0000256" key="9">
    <source>
        <dbReference type="SAM" id="MobiDB-lite"/>
    </source>
</evidence>
<evidence type="ECO:0000256" key="3">
    <source>
        <dbReference type="ARBA" id="ARBA00022553"/>
    </source>
</evidence>
<feature type="domain" description="PAS" evidence="10">
    <location>
        <begin position="42"/>
        <end position="82"/>
    </location>
</feature>
<dbReference type="InterPro" id="IPR050482">
    <property type="entry name" value="Sensor_HK_TwoCompSys"/>
</dbReference>
<evidence type="ECO:0000256" key="4">
    <source>
        <dbReference type="ARBA" id="ARBA00022679"/>
    </source>
</evidence>
<evidence type="ECO:0000256" key="2">
    <source>
        <dbReference type="ARBA" id="ARBA00012438"/>
    </source>
</evidence>
<accession>A0A542DYG4</accession>
<dbReference type="SMART" id="SM00387">
    <property type="entry name" value="HATPase_c"/>
    <property type="match status" value="1"/>
</dbReference>
<gene>
    <name evidence="11" type="ORF">FB458_1036</name>
</gene>
<dbReference type="OrthoDB" id="227596at2"/>
<dbReference type="Pfam" id="PF00989">
    <property type="entry name" value="PAS"/>
    <property type="match status" value="1"/>
</dbReference>
<dbReference type="InterPro" id="IPR011712">
    <property type="entry name" value="Sig_transdc_His_kin_sub3_dim/P"/>
</dbReference>
<dbReference type="GO" id="GO:0006355">
    <property type="term" value="P:regulation of DNA-templated transcription"/>
    <property type="evidence" value="ECO:0007669"/>
    <property type="project" value="InterPro"/>
</dbReference>
<dbReference type="InterPro" id="IPR013767">
    <property type="entry name" value="PAS_fold"/>
</dbReference>
<keyword evidence="4" id="KW-0808">Transferase</keyword>
<dbReference type="GO" id="GO:0046983">
    <property type="term" value="F:protein dimerization activity"/>
    <property type="evidence" value="ECO:0007669"/>
    <property type="project" value="InterPro"/>
</dbReference>
<reference evidence="11 12" key="1">
    <citation type="submission" date="2019-06" db="EMBL/GenBank/DDBJ databases">
        <title>Sequencing the genomes of 1000 actinobacteria strains.</title>
        <authorList>
            <person name="Klenk H.-P."/>
        </authorList>
    </citation>
    <scope>NUCLEOTIDE SEQUENCE [LARGE SCALE GENOMIC DNA]</scope>
    <source>
        <strain evidence="11 12">DSM 18607</strain>
    </source>
</reference>
<dbReference type="PANTHER" id="PTHR24421">
    <property type="entry name" value="NITRATE/NITRITE SENSOR PROTEIN NARX-RELATED"/>
    <property type="match status" value="1"/>
</dbReference>
<dbReference type="InterPro" id="IPR035965">
    <property type="entry name" value="PAS-like_dom_sf"/>
</dbReference>
<dbReference type="InterPro" id="IPR003018">
    <property type="entry name" value="GAF"/>
</dbReference>
<proteinExistence type="predicted"/>
<dbReference type="Gene3D" id="3.30.450.40">
    <property type="match status" value="1"/>
</dbReference>
<dbReference type="SUPFAM" id="SSF55785">
    <property type="entry name" value="PYP-like sensor domain (PAS domain)"/>
    <property type="match status" value="1"/>
</dbReference>
<dbReference type="AlphaFoldDB" id="A0A542DYG4"/>
<name>A0A542DYG4_9MICO</name>
<evidence type="ECO:0000313" key="12">
    <source>
        <dbReference type="Proteomes" id="UP000317893"/>
    </source>
</evidence>
<dbReference type="Pfam" id="PF07730">
    <property type="entry name" value="HisKA_3"/>
    <property type="match status" value="1"/>
</dbReference>
<evidence type="ECO:0000256" key="7">
    <source>
        <dbReference type="ARBA" id="ARBA00022840"/>
    </source>
</evidence>
<dbReference type="GO" id="GO:0000155">
    <property type="term" value="F:phosphorelay sensor kinase activity"/>
    <property type="evidence" value="ECO:0007669"/>
    <property type="project" value="InterPro"/>
</dbReference>
<evidence type="ECO:0000256" key="6">
    <source>
        <dbReference type="ARBA" id="ARBA00022777"/>
    </source>
</evidence>
<feature type="region of interest" description="Disordered" evidence="9">
    <location>
        <begin position="1"/>
        <end position="40"/>
    </location>
</feature>
<dbReference type="NCBIfam" id="TIGR00229">
    <property type="entry name" value="sensory_box"/>
    <property type="match status" value="1"/>
</dbReference>
<dbReference type="InterPro" id="IPR000014">
    <property type="entry name" value="PAS"/>
</dbReference>
<evidence type="ECO:0000256" key="1">
    <source>
        <dbReference type="ARBA" id="ARBA00000085"/>
    </source>
</evidence>
<dbReference type="SUPFAM" id="SSF55874">
    <property type="entry name" value="ATPase domain of HSP90 chaperone/DNA topoisomerase II/histidine kinase"/>
    <property type="match status" value="1"/>
</dbReference>
<dbReference type="EMBL" id="VFMN01000001">
    <property type="protein sequence ID" value="TQJ07964.1"/>
    <property type="molecule type" value="Genomic_DNA"/>
</dbReference>
<evidence type="ECO:0000259" key="10">
    <source>
        <dbReference type="PROSITE" id="PS50112"/>
    </source>
</evidence>
<dbReference type="InterPro" id="IPR029016">
    <property type="entry name" value="GAF-like_dom_sf"/>
</dbReference>
<keyword evidence="7" id="KW-0067">ATP-binding</keyword>
<dbReference type="GO" id="GO:0005524">
    <property type="term" value="F:ATP binding"/>
    <property type="evidence" value="ECO:0007669"/>
    <property type="project" value="UniProtKB-KW"/>
</dbReference>
<keyword evidence="8" id="KW-0902">Two-component regulatory system</keyword>
<dbReference type="CDD" id="cd16917">
    <property type="entry name" value="HATPase_UhpB-NarQ-NarX-like"/>
    <property type="match status" value="1"/>
</dbReference>